<reference evidence="1 3" key="1">
    <citation type="submission" date="2014-04" db="EMBL/GenBank/DDBJ databases">
        <title>Vibrio metecus sp. nov., a close relative of Vibrio cholerae isolated from coastal brackish ponds and clinical specimens.</title>
        <authorList>
            <person name="Kirchberger P.C."/>
            <person name="Turnsek M."/>
            <person name="Hunt D.E."/>
            <person name="Haley B.J."/>
            <person name="Colwell R."/>
            <person name="Polz M.F."/>
            <person name="Tarr C.L."/>
            <person name="Boucher Y."/>
        </authorList>
    </citation>
    <scope>NUCLEOTIDE SEQUENCE [LARGE SCALE GENOMIC DNA]</scope>
    <source>
        <strain evidence="1">OP3H</strain>
        <strain evidence="3">PPCK-2014</strain>
    </source>
</reference>
<dbReference type="EMBL" id="JJMN01000045">
    <property type="protein sequence ID" value="KDO14708.1"/>
    <property type="molecule type" value="Genomic_DNA"/>
</dbReference>
<evidence type="ECO:0000313" key="3">
    <source>
        <dbReference type="Proteomes" id="UP000027331"/>
    </source>
</evidence>
<dbReference type="EMBL" id="LBGP01000018">
    <property type="protein sequence ID" value="KQA99707.1"/>
    <property type="molecule type" value="Genomic_DNA"/>
</dbReference>
<evidence type="ECO:0000313" key="2">
    <source>
        <dbReference type="EMBL" id="KQA99707.1"/>
    </source>
</evidence>
<protein>
    <submittedName>
        <fullName evidence="2">Uncharacterized protein</fullName>
    </submittedName>
</protein>
<dbReference type="Proteomes" id="UP000027331">
    <property type="component" value="Unassembled WGS sequence"/>
</dbReference>
<reference evidence="2 4" key="2">
    <citation type="journal article" date="2015" name="Genome Biol. Evol.">
        <title>The Dynamics of Genetic Interactions between Vibrio metoecus and Vibrio cholerae, Two Close Relatives Co-Occurring in the Environment.</title>
        <authorList>
            <person name="Orata F.D."/>
            <person name="Kirchberger P.C."/>
            <person name="Meheust R."/>
            <person name="Barlow E.J."/>
            <person name="Tarr C.L."/>
            <person name="Boucher Y."/>
        </authorList>
    </citation>
    <scope>NUCLEOTIDE SEQUENCE [LARGE SCALE GENOMIC DNA]</scope>
    <source>
        <strain evidence="2 4">YB5B04</strain>
    </source>
</reference>
<dbReference type="PATRIC" id="fig|1481663.12.peg.1404"/>
<sequence length="65" mass="7535">MHECGQLKERCLLLQLILINLMVGGKVLHENEHRLCDLSVFFMPPIYKDIRWCKDPRAQGEGSPN</sequence>
<evidence type="ECO:0000313" key="4">
    <source>
        <dbReference type="Proteomes" id="UP000050491"/>
    </source>
</evidence>
<keyword evidence="3" id="KW-1185">Reference proteome</keyword>
<name>A0A067B9F9_VIBMT</name>
<accession>A0A067B9F9</accession>
<dbReference type="AlphaFoldDB" id="A0A067B9F9"/>
<comment type="caution">
    <text evidence="2">The sequence shown here is derived from an EMBL/GenBank/DDBJ whole genome shotgun (WGS) entry which is preliminary data.</text>
</comment>
<proteinExistence type="predicted"/>
<evidence type="ECO:0000313" key="1">
    <source>
        <dbReference type="EMBL" id="KDO14708.1"/>
    </source>
</evidence>
<dbReference type="Proteomes" id="UP000050491">
    <property type="component" value="Unassembled WGS sequence"/>
</dbReference>
<gene>
    <name evidence="1" type="ORF">DP83_07970</name>
    <name evidence="2" type="ORF">XV92_13040</name>
</gene>
<organism evidence="2 4">
    <name type="scientific">Vibrio metoecus</name>
    <dbReference type="NCBI Taxonomy" id="1481663"/>
    <lineage>
        <taxon>Bacteria</taxon>
        <taxon>Pseudomonadati</taxon>
        <taxon>Pseudomonadota</taxon>
        <taxon>Gammaproteobacteria</taxon>
        <taxon>Vibrionales</taxon>
        <taxon>Vibrionaceae</taxon>
        <taxon>Vibrio</taxon>
    </lineage>
</organism>